<dbReference type="InterPro" id="IPR010820">
    <property type="entry name" value="DUF1421"/>
</dbReference>
<name>A0ABP0UZK8_9BRYO</name>
<dbReference type="Proteomes" id="UP001497512">
    <property type="component" value="Chromosome 8"/>
</dbReference>
<dbReference type="Pfam" id="PF07223">
    <property type="entry name" value="DUF1421"/>
    <property type="match status" value="1"/>
</dbReference>
<keyword evidence="5" id="KW-1185">Reference proteome</keyword>
<dbReference type="PANTHER" id="PTHR31805:SF14">
    <property type="entry name" value="RECEPTOR-LIKE KINASE, PUTATIVE (DUF1421)-RELATED"/>
    <property type="match status" value="1"/>
</dbReference>
<feature type="compositionally biased region" description="Polar residues" evidence="2">
    <location>
        <begin position="61"/>
        <end position="71"/>
    </location>
</feature>
<evidence type="ECO:0000256" key="1">
    <source>
        <dbReference type="SAM" id="Coils"/>
    </source>
</evidence>
<feature type="region of interest" description="Disordered" evidence="2">
    <location>
        <begin position="59"/>
        <end position="99"/>
    </location>
</feature>
<evidence type="ECO:0000259" key="3">
    <source>
        <dbReference type="Pfam" id="PF07223"/>
    </source>
</evidence>
<feature type="compositionally biased region" description="Polar residues" evidence="2">
    <location>
        <begin position="404"/>
        <end position="421"/>
    </location>
</feature>
<feature type="region of interest" description="Disordered" evidence="2">
    <location>
        <begin position="1"/>
        <end position="34"/>
    </location>
</feature>
<protein>
    <recommendedName>
        <fullName evidence="3">DUF1421 domain-containing protein</fullName>
    </recommendedName>
</protein>
<feature type="compositionally biased region" description="Low complexity" evidence="2">
    <location>
        <begin position="235"/>
        <end position="282"/>
    </location>
</feature>
<accession>A0ABP0UZK8</accession>
<organism evidence="4 5">
    <name type="scientific">Sphagnum troendelagicum</name>
    <dbReference type="NCBI Taxonomy" id="128251"/>
    <lineage>
        <taxon>Eukaryota</taxon>
        <taxon>Viridiplantae</taxon>
        <taxon>Streptophyta</taxon>
        <taxon>Embryophyta</taxon>
        <taxon>Bryophyta</taxon>
        <taxon>Sphagnophytina</taxon>
        <taxon>Sphagnopsida</taxon>
        <taxon>Sphagnales</taxon>
        <taxon>Sphagnaceae</taxon>
        <taxon>Sphagnum</taxon>
    </lineage>
</organism>
<feature type="compositionally biased region" description="Low complexity" evidence="2">
    <location>
        <begin position="524"/>
        <end position="539"/>
    </location>
</feature>
<dbReference type="PANTHER" id="PTHR31805">
    <property type="entry name" value="RECEPTOR-LIKE KINASE, PUTATIVE (DUF1421)-RELATED"/>
    <property type="match status" value="1"/>
</dbReference>
<evidence type="ECO:0000256" key="2">
    <source>
        <dbReference type="SAM" id="MobiDB-lite"/>
    </source>
</evidence>
<feature type="region of interest" description="Disordered" evidence="2">
    <location>
        <begin position="294"/>
        <end position="324"/>
    </location>
</feature>
<feature type="region of interest" description="Disordered" evidence="2">
    <location>
        <begin position="341"/>
        <end position="428"/>
    </location>
</feature>
<evidence type="ECO:0000313" key="4">
    <source>
        <dbReference type="EMBL" id="CAK9234112.1"/>
    </source>
</evidence>
<feature type="compositionally biased region" description="Low complexity" evidence="2">
    <location>
        <begin position="310"/>
        <end position="324"/>
    </location>
</feature>
<feature type="coiled-coil region" evidence="1">
    <location>
        <begin position="167"/>
        <end position="201"/>
    </location>
</feature>
<evidence type="ECO:0000313" key="5">
    <source>
        <dbReference type="Proteomes" id="UP001497512"/>
    </source>
</evidence>
<feature type="region of interest" description="Disordered" evidence="2">
    <location>
        <begin position="509"/>
        <end position="544"/>
    </location>
</feature>
<dbReference type="EMBL" id="OZ019900">
    <property type="protein sequence ID" value="CAK9234112.1"/>
    <property type="molecule type" value="Genomic_DNA"/>
</dbReference>
<reference evidence="4" key="1">
    <citation type="submission" date="2024-02" db="EMBL/GenBank/DDBJ databases">
        <authorList>
            <consortium name="ELIXIR-Norway"/>
            <consortium name="Elixir Norway"/>
        </authorList>
    </citation>
    <scope>NUCLEOTIDE SEQUENCE</scope>
</reference>
<keyword evidence="1" id="KW-0175">Coiled coil</keyword>
<sequence length="610" mass="67764">MDKQEVFTSMEPFFDFPSAEHESSNTTNVGGTHKYKSAAAGPVFDFGNNDLLPGFEFQAGVESSRSSTQADNRARRSLSPPPLQPKRDNPSSYDQAGHTEKESVEWAIVVATVERTMKKYADNLLHVLEGMSGRLSQLEFNSQRIEHTVQEFKVESADNHGAADGKLRSLENIIREVQRGVQVLRDKQEIAEEQLKLAKLQLASKVEAPASAAAPVQAIVEVQPQTPKQAVSATQQQIPQQISQQMPQQQQPQLQPQAQQQNALLIRQQQAHQQVPPQHPQQLQLQATPLTAQPEHQYQPQALSPPPQLQPQQLTHQIGQQQAEQPQHLLQLQYQHLQQQVGQSEAQHQPQQLQSQLQASHQPQLQHQHPQQPQIQYQQPRTQPQPQLFYSQQQSGTPPPMQPQYGNLQSDIPSYSSQSLAKYSPENPPAYMPEGYGNRPFPQPLPQMQQSSNLSSAQMYDPSRNNRGGLLAIPPPYHPEHTTLPVYENYTPYGYRMSSSGTNPLVPNTETGGYARLPTAQPVTSGNNSNNASNTGSSADTAPLSTNRVPISEVIDKVASMGFSKDQVQVVIRKLTENGQSVDLNIVLDKLMNGGGDPAEVQPQKGWFNR</sequence>
<feature type="region of interest" description="Disordered" evidence="2">
    <location>
        <begin position="230"/>
        <end position="282"/>
    </location>
</feature>
<feature type="domain" description="DUF1421" evidence="3">
    <location>
        <begin position="551"/>
        <end position="595"/>
    </location>
</feature>
<gene>
    <name evidence="4" type="ORF">CSSPTR1EN2_LOCUS22025</name>
</gene>
<proteinExistence type="predicted"/>
<feature type="compositionally biased region" description="Low complexity" evidence="2">
    <location>
        <begin position="347"/>
        <end position="395"/>
    </location>
</feature>